<keyword evidence="1" id="KW-1133">Transmembrane helix</keyword>
<evidence type="ECO:0000256" key="1">
    <source>
        <dbReference type="SAM" id="Phobius"/>
    </source>
</evidence>
<organism evidence="2 3">
    <name type="scientific">Streptomyces edwardsiae</name>
    <dbReference type="NCBI Taxonomy" id="3075527"/>
    <lineage>
        <taxon>Bacteria</taxon>
        <taxon>Bacillati</taxon>
        <taxon>Actinomycetota</taxon>
        <taxon>Actinomycetes</taxon>
        <taxon>Kitasatosporales</taxon>
        <taxon>Streptomycetaceae</taxon>
        <taxon>Streptomyces</taxon>
    </lineage>
</organism>
<reference evidence="3" key="1">
    <citation type="submission" date="2023-07" db="EMBL/GenBank/DDBJ databases">
        <title>30 novel species of actinomycetes from the DSMZ collection.</title>
        <authorList>
            <person name="Nouioui I."/>
        </authorList>
    </citation>
    <scope>NUCLEOTIDE SEQUENCE [LARGE SCALE GENOMIC DNA]</scope>
    <source>
        <strain evidence="3">DSM 41636</strain>
    </source>
</reference>
<comment type="caution">
    <text evidence="2">The sequence shown here is derived from an EMBL/GenBank/DDBJ whole genome shotgun (WGS) entry which is preliminary data.</text>
</comment>
<accession>A0ABU2PLT7</accession>
<sequence length="43" mass="4397">MSSSAQSRWDPTVSCTPLPAPVRSELFLIGGAALAAVLVAVAR</sequence>
<evidence type="ECO:0000313" key="3">
    <source>
        <dbReference type="Proteomes" id="UP001183881"/>
    </source>
</evidence>
<gene>
    <name evidence="2" type="ORF">RM705_00170</name>
</gene>
<dbReference type="Proteomes" id="UP001183881">
    <property type="component" value="Unassembled WGS sequence"/>
</dbReference>
<dbReference type="EMBL" id="JAVRFA010000001">
    <property type="protein sequence ID" value="MDT0393131.1"/>
    <property type="molecule type" value="Genomic_DNA"/>
</dbReference>
<name>A0ABU2PLT7_9ACTN</name>
<protein>
    <submittedName>
        <fullName evidence="2">Uncharacterized protein</fullName>
    </submittedName>
</protein>
<keyword evidence="1" id="KW-0812">Transmembrane</keyword>
<feature type="transmembrane region" description="Helical" evidence="1">
    <location>
        <begin position="26"/>
        <end position="42"/>
    </location>
</feature>
<keyword evidence="3" id="KW-1185">Reference proteome</keyword>
<proteinExistence type="predicted"/>
<evidence type="ECO:0000313" key="2">
    <source>
        <dbReference type="EMBL" id="MDT0393131.1"/>
    </source>
</evidence>
<dbReference type="RefSeq" id="WP_311640454.1">
    <property type="nucleotide sequence ID" value="NZ_JAVRFA010000001.1"/>
</dbReference>
<keyword evidence="1" id="KW-0472">Membrane</keyword>